<evidence type="ECO:0000256" key="6">
    <source>
        <dbReference type="ARBA" id="ARBA00022692"/>
    </source>
</evidence>
<evidence type="ECO:0000256" key="11">
    <source>
        <dbReference type="SAM" id="Phobius"/>
    </source>
</evidence>
<accession>A0A4V5NN40</accession>
<evidence type="ECO:0000256" key="4">
    <source>
        <dbReference type="ARBA" id="ARBA00022481"/>
    </source>
</evidence>
<proteinExistence type="inferred from homology"/>
<keyword evidence="8 11" id="KW-0472">Membrane</keyword>
<evidence type="ECO:0000256" key="2">
    <source>
        <dbReference type="ARBA" id="ARBA00021549"/>
    </source>
</evidence>
<gene>
    <name evidence="13" type="ORF">FA869_05095</name>
</gene>
<evidence type="ECO:0000259" key="12">
    <source>
        <dbReference type="Pfam" id="PF12019"/>
    </source>
</evidence>
<dbReference type="RefSeq" id="WP_036988450.1">
    <property type="nucleotide sequence ID" value="NZ_SWAV01000001.1"/>
</dbReference>
<dbReference type="SUPFAM" id="SSF54523">
    <property type="entry name" value="Pili subunits"/>
    <property type="match status" value="1"/>
</dbReference>
<comment type="subcellular location">
    <subcellularLocation>
        <location evidence="1">Cell inner membrane</location>
        <topology evidence="1">Single-pass membrane protein</topology>
    </subcellularLocation>
</comment>
<dbReference type="Gene3D" id="3.55.40.10">
    <property type="entry name" value="minor pseudopilin epsh domain"/>
    <property type="match status" value="1"/>
</dbReference>
<evidence type="ECO:0000256" key="7">
    <source>
        <dbReference type="ARBA" id="ARBA00022989"/>
    </source>
</evidence>
<evidence type="ECO:0000256" key="1">
    <source>
        <dbReference type="ARBA" id="ARBA00004377"/>
    </source>
</evidence>
<keyword evidence="3" id="KW-1003">Cell membrane</keyword>
<keyword evidence="6 11" id="KW-0812">Transmembrane</keyword>
<sequence length="153" mass="16049">MARSQGFTLVEMMVTVAVAAILISIAMPSLNRIADSNALKATTRDLVSTINTARSQSISTRTDVEVEPATGGWADGWSITYDSAATEASQDYVPRDGVTVSRVGTNDSMIFRSRGGLSGGAATLTVCHQDLGNGRTISVSFLGKVTTAVKEDC</sequence>
<dbReference type="NCBIfam" id="TIGR02532">
    <property type="entry name" value="IV_pilin_GFxxxE"/>
    <property type="match status" value="1"/>
</dbReference>
<dbReference type="GO" id="GO:0015628">
    <property type="term" value="P:protein secretion by the type II secretion system"/>
    <property type="evidence" value="ECO:0007669"/>
    <property type="project" value="InterPro"/>
</dbReference>
<dbReference type="InterPro" id="IPR045584">
    <property type="entry name" value="Pilin-like"/>
</dbReference>
<keyword evidence="7 11" id="KW-1133">Transmembrane helix</keyword>
<evidence type="ECO:0000256" key="8">
    <source>
        <dbReference type="ARBA" id="ARBA00023136"/>
    </source>
</evidence>
<dbReference type="Pfam" id="PF07963">
    <property type="entry name" value="N_methyl"/>
    <property type="match status" value="1"/>
</dbReference>
<evidence type="ECO:0000313" key="14">
    <source>
        <dbReference type="Proteomes" id="UP000305198"/>
    </source>
</evidence>
<dbReference type="PROSITE" id="PS00409">
    <property type="entry name" value="PROKAR_NTER_METHYL"/>
    <property type="match status" value="1"/>
</dbReference>
<dbReference type="InterPro" id="IPR022346">
    <property type="entry name" value="T2SS_GspH"/>
</dbReference>
<dbReference type="Pfam" id="PF12019">
    <property type="entry name" value="GspH"/>
    <property type="match status" value="1"/>
</dbReference>
<protein>
    <recommendedName>
        <fullName evidence="2">Type II secretion system protein H</fullName>
    </recommendedName>
    <alternativeName>
        <fullName evidence="10">General secretion pathway protein H</fullName>
    </alternativeName>
</protein>
<comment type="similarity">
    <text evidence="9">Belongs to the GSP H family.</text>
</comment>
<evidence type="ECO:0000313" key="13">
    <source>
        <dbReference type="EMBL" id="TKA93537.1"/>
    </source>
</evidence>
<dbReference type="GO" id="GO:0015627">
    <property type="term" value="C:type II protein secretion system complex"/>
    <property type="evidence" value="ECO:0007669"/>
    <property type="project" value="InterPro"/>
</dbReference>
<dbReference type="Proteomes" id="UP000305198">
    <property type="component" value="Unassembled WGS sequence"/>
</dbReference>
<dbReference type="AlphaFoldDB" id="A0A4V5NN40"/>
<feature type="domain" description="General secretion pathway GspH" evidence="12">
    <location>
        <begin position="43"/>
        <end position="143"/>
    </location>
</feature>
<reference evidence="13 14" key="1">
    <citation type="submission" date="2019-04" db="EMBL/GenBank/DDBJ databases">
        <title>Crypto-aerobic microbial life in anoxic (sulfidic) marine sediments.</title>
        <authorList>
            <person name="Bhattacharya S."/>
            <person name="Roy C."/>
            <person name="Mondal N."/>
            <person name="Sarkar J."/>
            <person name="Mandal S."/>
            <person name="Rameez M.J."/>
            <person name="Ghosh W."/>
        </authorList>
    </citation>
    <scope>NUCLEOTIDE SEQUENCE [LARGE SCALE GENOMIC DNA]</scope>
    <source>
        <strain evidence="13 14">SBBB</strain>
    </source>
</reference>
<evidence type="ECO:0000256" key="5">
    <source>
        <dbReference type="ARBA" id="ARBA00022519"/>
    </source>
</evidence>
<organism evidence="13 14">
    <name type="scientific">Halopseudomonas bauzanensis</name>
    <dbReference type="NCBI Taxonomy" id="653930"/>
    <lineage>
        <taxon>Bacteria</taxon>
        <taxon>Pseudomonadati</taxon>
        <taxon>Pseudomonadota</taxon>
        <taxon>Gammaproteobacteria</taxon>
        <taxon>Pseudomonadales</taxon>
        <taxon>Pseudomonadaceae</taxon>
        <taxon>Halopseudomonas</taxon>
    </lineage>
</organism>
<evidence type="ECO:0000256" key="10">
    <source>
        <dbReference type="ARBA" id="ARBA00030775"/>
    </source>
</evidence>
<dbReference type="InterPro" id="IPR012902">
    <property type="entry name" value="N_methyl_site"/>
</dbReference>
<evidence type="ECO:0000256" key="3">
    <source>
        <dbReference type="ARBA" id="ARBA00022475"/>
    </source>
</evidence>
<keyword evidence="5" id="KW-0997">Cell inner membrane</keyword>
<dbReference type="GO" id="GO:0005886">
    <property type="term" value="C:plasma membrane"/>
    <property type="evidence" value="ECO:0007669"/>
    <property type="project" value="UniProtKB-SubCell"/>
</dbReference>
<feature type="transmembrane region" description="Helical" evidence="11">
    <location>
        <begin position="12"/>
        <end position="30"/>
    </location>
</feature>
<evidence type="ECO:0000256" key="9">
    <source>
        <dbReference type="ARBA" id="ARBA00025772"/>
    </source>
</evidence>
<dbReference type="EMBL" id="SWAV01000001">
    <property type="protein sequence ID" value="TKA93537.1"/>
    <property type="molecule type" value="Genomic_DNA"/>
</dbReference>
<keyword evidence="4" id="KW-0488">Methylation</keyword>
<comment type="caution">
    <text evidence="13">The sequence shown here is derived from an EMBL/GenBank/DDBJ whole genome shotgun (WGS) entry which is preliminary data.</text>
</comment>
<name>A0A4V5NN40_9GAMM</name>